<evidence type="ECO:0000313" key="12">
    <source>
        <dbReference type="EMBL" id="NEU98408.1"/>
    </source>
</evidence>
<keyword evidence="7 9" id="KW-0067">ATP-binding</keyword>
<name>A0A6P1BJ68_9BRAD</name>
<keyword evidence="9 10" id="KW-0227">DNA damage</keyword>
<dbReference type="PANTHER" id="PTHR32182">
    <property type="entry name" value="DNA REPLICATION AND REPAIR PROTEIN RECF"/>
    <property type="match status" value="1"/>
</dbReference>
<evidence type="ECO:0000256" key="7">
    <source>
        <dbReference type="ARBA" id="ARBA00022840"/>
    </source>
</evidence>
<keyword evidence="4 9" id="KW-0963">Cytoplasm</keyword>
<dbReference type="GO" id="GO:0005737">
    <property type="term" value="C:cytoplasm"/>
    <property type="evidence" value="ECO:0007669"/>
    <property type="project" value="UniProtKB-SubCell"/>
</dbReference>
<evidence type="ECO:0000259" key="11">
    <source>
        <dbReference type="Pfam" id="PF02463"/>
    </source>
</evidence>
<dbReference type="InterPro" id="IPR027417">
    <property type="entry name" value="P-loop_NTPase"/>
</dbReference>
<dbReference type="Proteomes" id="UP000468531">
    <property type="component" value="Unassembled WGS sequence"/>
</dbReference>
<gene>
    <name evidence="9 12" type="primary">recF</name>
    <name evidence="12" type="ORF">FNJ47_21935</name>
</gene>
<dbReference type="InterPro" id="IPR003395">
    <property type="entry name" value="RecF/RecN/SMC_N"/>
</dbReference>
<dbReference type="Pfam" id="PF02463">
    <property type="entry name" value="SMC_N"/>
    <property type="match status" value="1"/>
</dbReference>
<reference evidence="12 13" key="1">
    <citation type="journal article" date="2020" name="Arch. Microbiol.">
        <title>Bradyrhizobium uaiense sp. nov., a new highly efficient cowpea symbiont.</title>
        <authorList>
            <person name="Cabral Michel D."/>
            <person name="Azarias Guimaraes A."/>
            <person name="Martins da Costa E."/>
            <person name="Soares de Carvalho T."/>
            <person name="Balsanelli E."/>
            <person name="Willems A."/>
            <person name="Maltempi de Souza E."/>
            <person name="de Souza Moreira F.M."/>
        </authorList>
    </citation>
    <scope>NUCLEOTIDE SEQUENCE [LARGE SCALE GENOMIC DNA]</scope>
    <source>
        <strain evidence="12 13">UFLA 03-164</strain>
    </source>
</reference>
<protein>
    <recommendedName>
        <fullName evidence="3 9">DNA replication and repair protein RecF</fullName>
    </recommendedName>
</protein>
<dbReference type="PROSITE" id="PS00618">
    <property type="entry name" value="RECF_2"/>
    <property type="match status" value="1"/>
</dbReference>
<dbReference type="GO" id="GO:0006260">
    <property type="term" value="P:DNA replication"/>
    <property type="evidence" value="ECO:0007669"/>
    <property type="project" value="UniProtKB-UniRule"/>
</dbReference>
<dbReference type="EMBL" id="VKHP01000091">
    <property type="protein sequence ID" value="NEU98408.1"/>
    <property type="molecule type" value="Genomic_DNA"/>
</dbReference>
<dbReference type="Gene3D" id="1.20.1050.90">
    <property type="entry name" value="RecF/RecN/SMC, N-terminal domain"/>
    <property type="match status" value="1"/>
</dbReference>
<feature type="binding site" evidence="9">
    <location>
        <begin position="33"/>
        <end position="40"/>
    </location>
    <ligand>
        <name>ATP</name>
        <dbReference type="ChEBI" id="CHEBI:30616"/>
    </ligand>
</feature>
<feature type="domain" description="RecF/RecN/SMC N-terminal" evidence="11">
    <location>
        <begin position="6"/>
        <end position="349"/>
    </location>
</feature>
<keyword evidence="9 10" id="KW-0234">DNA repair</keyword>
<evidence type="ECO:0000256" key="10">
    <source>
        <dbReference type="RuleBase" id="RU000578"/>
    </source>
</evidence>
<evidence type="ECO:0000256" key="2">
    <source>
        <dbReference type="ARBA" id="ARBA00008016"/>
    </source>
</evidence>
<keyword evidence="13" id="KW-1185">Reference proteome</keyword>
<dbReference type="HAMAP" id="MF_00365">
    <property type="entry name" value="RecF"/>
    <property type="match status" value="1"/>
</dbReference>
<dbReference type="PANTHER" id="PTHR32182:SF0">
    <property type="entry name" value="DNA REPLICATION AND REPAIR PROTEIN RECF"/>
    <property type="match status" value="1"/>
</dbReference>
<evidence type="ECO:0000256" key="6">
    <source>
        <dbReference type="ARBA" id="ARBA00022741"/>
    </source>
</evidence>
<comment type="subcellular location">
    <subcellularLocation>
        <location evidence="1 9 10">Cytoplasm</location>
    </subcellularLocation>
</comment>
<dbReference type="GO" id="GO:0003697">
    <property type="term" value="F:single-stranded DNA binding"/>
    <property type="evidence" value="ECO:0007669"/>
    <property type="project" value="UniProtKB-UniRule"/>
</dbReference>
<evidence type="ECO:0000313" key="13">
    <source>
        <dbReference type="Proteomes" id="UP000468531"/>
    </source>
</evidence>
<dbReference type="GO" id="GO:0005524">
    <property type="term" value="F:ATP binding"/>
    <property type="evidence" value="ECO:0007669"/>
    <property type="project" value="UniProtKB-UniRule"/>
</dbReference>
<dbReference type="InterPro" id="IPR018078">
    <property type="entry name" value="DNA-binding_RecF_CS"/>
</dbReference>
<accession>A0A6P1BJ68</accession>
<comment type="function">
    <text evidence="9 10">The RecF protein is involved in DNA metabolism; it is required for DNA replication and normal SOS inducibility. RecF binds preferentially to single-stranded, linear DNA. It also seems to bind ATP.</text>
</comment>
<organism evidence="12 13">
    <name type="scientific">Bradyrhizobium uaiense</name>
    <dbReference type="NCBI Taxonomy" id="2594946"/>
    <lineage>
        <taxon>Bacteria</taxon>
        <taxon>Pseudomonadati</taxon>
        <taxon>Pseudomonadota</taxon>
        <taxon>Alphaproteobacteria</taxon>
        <taxon>Hyphomicrobiales</taxon>
        <taxon>Nitrobacteraceae</taxon>
        <taxon>Bradyrhizobium</taxon>
    </lineage>
</organism>
<sequence>MTPSRIHRLSLTHFRNYRAATLQVAGDMVVLVGPNGAGKTNCMEAVSFLSPGRGLRRATLEDIADNQGDGSWAVSAEVEGALGLATLGTGIDPPTGEASNTRRCRIDREPVGSATAFGDHLRMVWLTPAMDGLFMGAASERRRFFDRLVLAIDSEHSSRVSALERSLRSRNRLLEVRNYDDHWCDAIERETAELAVAVAASRGQTAAKLAVMLRERGAASAFPSAEIMLDGWMENALLQEPATAVEDRYREVLRASRPRDAAAGRTLDGPHLTDLQVVYAPKNMPARDASTGEQKALLIGLVLAHATMVAEMTGIVPLLLLDEVVAHLDPNRRKALFEELGKLGAQVWMTGADPAAFVDIGPRGQIFDVESGRATRRG</sequence>
<evidence type="ECO:0000256" key="9">
    <source>
        <dbReference type="HAMAP-Rule" id="MF_00365"/>
    </source>
</evidence>
<dbReference type="PROSITE" id="PS00617">
    <property type="entry name" value="RECF_1"/>
    <property type="match status" value="1"/>
</dbReference>
<dbReference type="InterPro" id="IPR001238">
    <property type="entry name" value="DNA-binding_RecF"/>
</dbReference>
<keyword evidence="8 9" id="KW-0238">DNA-binding</keyword>
<keyword evidence="6 9" id="KW-0547">Nucleotide-binding</keyword>
<dbReference type="InterPro" id="IPR042174">
    <property type="entry name" value="RecF_2"/>
</dbReference>
<dbReference type="SUPFAM" id="SSF52540">
    <property type="entry name" value="P-loop containing nucleoside triphosphate hydrolases"/>
    <property type="match status" value="1"/>
</dbReference>
<dbReference type="GO" id="GO:0009432">
    <property type="term" value="P:SOS response"/>
    <property type="evidence" value="ECO:0007669"/>
    <property type="project" value="UniProtKB-UniRule"/>
</dbReference>
<dbReference type="FunFam" id="1.20.1050.90:FF:000009">
    <property type="entry name" value="DNA replication and repair protein RecF"/>
    <property type="match status" value="1"/>
</dbReference>
<evidence type="ECO:0000256" key="8">
    <source>
        <dbReference type="ARBA" id="ARBA00023125"/>
    </source>
</evidence>
<keyword evidence="9 10" id="KW-0742">SOS response</keyword>
<dbReference type="AlphaFoldDB" id="A0A6P1BJ68"/>
<keyword evidence="5 9" id="KW-0235">DNA replication</keyword>
<evidence type="ECO:0000256" key="1">
    <source>
        <dbReference type="ARBA" id="ARBA00004496"/>
    </source>
</evidence>
<comment type="caution">
    <text evidence="12">The sequence shown here is derived from an EMBL/GenBank/DDBJ whole genome shotgun (WGS) entry which is preliminary data.</text>
</comment>
<comment type="similarity">
    <text evidence="2 9 10">Belongs to the RecF family.</text>
</comment>
<dbReference type="Gene3D" id="3.40.50.300">
    <property type="entry name" value="P-loop containing nucleotide triphosphate hydrolases"/>
    <property type="match status" value="1"/>
</dbReference>
<evidence type="ECO:0000256" key="3">
    <source>
        <dbReference type="ARBA" id="ARBA00020170"/>
    </source>
</evidence>
<dbReference type="GO" id="GO:0000731">
    <property type="term" value="P:DNA synthesis involved in DNA repair"/>
    <property type="evidence" value="ECO:0007669"/>
    <property type="project" value="TreeGrafter"/>
</dbReference>
<dbReference type="RefSeq" id="WP_163156691.1">
    <property type="nucleotide sequence ID" value="NZ_VKHP01000091.1"/>
</dbReference>
<dbReference type="GO" id="GO:0006302">
    <property type="term" value="P:double-strand break repair"/>
    <property type="evidence" value="ECO:0007669"/>
    <property type="project" value="TreeGrafter"/>
</dbReference>
<evidence type="ECO:0000256" key="5">
    <source>
        <dbReference type="ARBA" id="ARBA00022705"/>
    </source>
</evidence>
<evidence type="ECO:0000256" key="4">
    <source>
        <dbReference type="ARBA" id="ARBA00022490"/>
    </source>
</evidence>
<dbReference type="NCBIfam" id="TIGR00611">
    <property type="entry name" value="recf"/>
    <property type="match status" value="1"/>
</dbReference>
<proteinExistence type="inferred from homology"/>